<dbReference type="EMBL" id="QNBE01000074">
    <property type="protein sequence ID" value="RKX69629.1"/>
    <property type="molecule type" value="Genomic_DNA"/>
</dbReference>
<evidence type="ECO:0000313" key="2">
    <source>
        <dbReference type="EMBL" id="RKX69629.1"/>
    </source>
</evidence>
<dbReference type="Pfam" id="PF18962">
    <property type="entry name" value="Por_Secre_tail"/>
    <property type="match status" value="1"/>
</dbReference>
<sequence>MKAFRPYMVLILIPAMLFSITFERQYGGNKYDKGYCVEQTSDSGYIITGYTWSYGAGFADIYLIRTDKYGDTLWTKTFGGEGSDYGYGVEETHDHGFIVCGVFDHPATYECIYLINLDSLGNIRWENLYSSSKRLSPKSVHQTADGCFAVCGTKGYASDADVYLMKVNSNGIKLWERTYTGPSGDCGKDFLPTKDAGFILLALTTTFQGDYDIWIIKTDSAGNVLWAKIYGWERDEHPHSIRTTPDGGYICTGGTWSFGSVQKTFVIKTDSTGDSLWTKIYEGVARAIRPTLDGGYILIGSKPSGINHKIFLLKLDSQGNEIWCRMYPEGLRDASGECGHQTKDKGYIITGSTRYDVYLIKTDSLGNVAVIKEFPSHQPPVRFTAFPNPFQDGVIIKFSPPLPRGAKIRIYDPSGRLILSFRLSTKQSEIKLGQQLKNGIYFLCVNDSKVFKLVKNGK</sequence>
<protein>
    <recommendedName>
        <fullName evidence="1">Secretion system C-terminal sorting domain-containing protein</fullName>
    </recommendedName>
</protein>
<dbReference type="InterPro" id="IPR011047">
    <property type="entry name" value="Quinoprotein_ADH-like_sf"/>
</dbReference>
<dbReference type="NCBIfam" id="TIGR04183">
    <property type="entry name" value="Por_Secre_tail"/>
    <property type="match status" value="1"/>
</dbReference>
<name>A0A660SFN6_UNCW3</name>
<dbReference type="InterPro" id="IPR015943">
    <property type="entry name" value="WD40/YVTN_repeat-like_dom_sf"/>
</dbReference>
<dbReference type="InterPro" id="IPR026444">
    <property type="entry name" value="Secre_tail"/>
</dbReference>
<proteinExistence type="predicted"/>
<gene>
    <name evidence="2" type="ORF">DRP53_07610</name>
</gene>
<dbReference type="Proteomes" id="UP000268469">
    <property type="component" value="Unassembled WGS sequence"/>
</dbReference>
<feature type="domain" description="Secretion system C-terminal sorting" evidence="1">
    <location>
        <begin position="386"/>
        <end position="449"/>
    </location>
</feature>
<accession>A0A660SFN6</accession>
<dbReference type="PANTHER" id="PTHR42754">
    <property type="entry name" value="ENDOGLUCANASE"/>
    <property type="match status" value="1"/>
</dbReference>
<dbReference type="Gene3D" id="2.130.10.10">
    <property type="entry name" value="YVTN repeat-like/Quinoprotein amine dehydrogenase"/>
    <property type="match status" value="1"/>
</dbReference>
<comment type="caution">
    <text evidence="2">The sequence shown here is derived from an EMBL/GenBank/DDBJ whole genome shotgun (WGS) entry which is preliminary data.</text>
</comment>
<dbReference type="PANTHER" id="PTHR42754:SF1">
    <property type="entry name" value="LIPOPROTEIN"/>
    <property type="match status" value="1"/>
</dbReference>
<dbReference type="AlphaFoldDB" id="A0A660SFN6"/>
<reference evidence="2 3" key="1">
    <citation type="submission" date="2018-06" db="EMBL/GenBank/DDBJ databases">
        <title>Extensive metabolic versatility and redundancy in microbially diverse, dynamic hydrothermal sediments.</title>
        <authorList>
            <person name="Dombrowski N."/>
            <person name="Teske A."/>
            <person name="Baker B.J."/>
        </authorList>
    </citation>
    <scope>NUCLEOTIDE SEQUENCE [LARGE SCALE GENOMIC DNA]</scope>
    <source>
        <strain evidence="2">B36_G15</strain>
    </source>
</reference>
<organism evidence="2 3">
    <name type="scientific">candidate division WOR-3 bacterium</name>
    <dbReference type="NCBI Taxonomy" id="2052148"/>
    <lineage>
        <taxon>Bacteria</taxon>
        <taxon>Bacteria division WOR-3</taxon>
    </lineage>
</organism>
<evidence type="ECO:0000259" key="1">
    <source>
        <dbReference type="Pfam" id="PF18962"/>
    </source>
</evidence>
<evidence type="ECO:0000313" key="3">
    <source>
        <dbReference type="Proteomes" id="UP000268469"/>
    </source>
</evidence>
<dbReference type="SUPFAM" id="SSF50998">
    <property type="entry name" value="Quinoprotein alcohol dehydrogenase-like"/>
    <property type="match status" value="1"/>
</dbReference>